<gene>
    <name evidence="1" type="ORF">EJB06_04810</name>
</gene>
<dbReference type="Proteomes" id="UP000278085">
    <property type="component" value="Unassembled WGS sequence"/>
</dbReference>
<evidence type="ECO:0000313" key="2">
    <source>
        <dbReference type="Proteomes" id="UP000278085"/>
    </source>
</evidence>
<protein>
    <submittedName>
        <fullName evidence="1">Uncharacterized protein</fullName>
    </submittedName>
</protein>
<evidence type="ECO:0000313" key="1">
    <source>
        <dbReference type="EMBL" id="RSZ60439.1"/>
    </source>
</evidence>
<proteinExistence type="predicted"/>
<organism evidence="1 2">
    <name type="scientific">Massilia atriviolacea</name>
    <dbReference type="NCBI Taxonomy" id="2495579"/>
    <lineage>
        <taxon>Bacteria</taxon>
        <taxon>Pseudomonadati</taxon>
        <taxon>Pseudomonadota</taxon>
        <taxon>Betaproteobacteria</taxon>
        <taxon>Burkholderiales</taxon>
        <taxon>Oxalobacteraceae</taxon>
        <taxon>Telluria group</taxon>
        <taxon>Massilia</taxon>
    </lineage>
</organism>
<keyword evidence="2" id="KW-1185">Reference proteome</keyword>
<dbReference type="AlphaFoldDB" id="A0A430HSI8"/>
<sequence>MYLQIVTEFHIALKAWQGAPARGLRTLAAMLRCSGSCTVLVRRTRFHLRFVVFDYEINLSTFPVAEARFTQLIAGNSKC</sequence>
<comment type="caution">
    <text evidence="1">The sequence shown here is derived from an EMBL/GenBank/DDBJ whole genome shotgun (WGS) entry which is preliminary data.</text>
</comment>
<accession>A0A430HSI8</accession>
<name>A0A430HSI8_9BURK</name>
<reference evidence="1 2" key="1">
    <citation type="submission" date="2018-12" db="EMBL/GenBank/DDBJ databases">
        <authorList>
            <person name="Yang E."/>
        </authorList>
    </citation>
    <scope>NUCLEOTIDE SEQUENCE [LARGE SCALE GENOMIC DNA]</scope>
    <source>
        <strain evidence="1 2">SOD</strain>
    </source>
</reference>
<dbReference type="EMBL" id="RXLQ01000002">
    <property type="protein sequence ID" value="RSZ60439.1"/>
    <property type="molecule type" value="Genomic_DNA"/>
</dbReference>